<evidence type="ECO:0000256" key="1">
    <source>
        <dbReference type="ARBA" id="ARBA00007699"/>
    </source>
</evidence>
<evidence type="ECO:0000313" key="12">
    <source>
        <dbReference type="EMBL" id="PPI86549.1"/>
    </source>
</evidence>
<evidence type="ECO:0000259" key="11">
    <source>
        <dbReference type="PROSITE" id="PS51883"/>
    </source>
</evidence>
<comment type="cofactor">
    <cofactor evidence="8">
        <name>Mg(2+)</name>
        <dbReference type="ChEBI" id="CHEBI:18420"/>
    </cofactor>
</comment>
<accession>A0A2P5SW28</accession>
<evidence type="ECO:0000256" key="3">
    <source>
        <dbReference type="ARBA" id="ARBA00022723"/>
    </source>
</evidence>
<evidence type="ECO:0000256" key="4">
    <source>
        <dbReference type="ARBA" id="ARBA00022741"/>
    </source>
</evidence>
<feature type="binding site" evidence="8">
    <location>
        <position position="173"/>
    </location>
    <ligand>
        <name>Mg(2+)</name>
        <dbReference type="ChEBI" id="CHEBI:18420"/>
    </ligand>
</feature>
<dbReference type="PRINTS" id="PR00326">
    <property type="entry name" value="GTP1OBG"/>
</dbReference>
<feature type="compositionally biased region" description="Polar residues" evidence="9">
    <location>
        <begin position="130"/>
        <end position="143"/>
    </location>
</feature>
<dbReference type="FunFam" id="2.70.210.12:FF:000001">
    <property type="entry name" value="GTPase Obg"/>
    <property type="match status" value="1"/>
</dbReference>
<comment type="subcellular location">
    <subcellularLocation>
        <location evidence="8">Cytoplasm</location>
    </subcellularLocation>
</comment>
<comment type="function">
    <text evidence="8">An essential GTPase which binds GTP, GDP and possibly (p)ppGpp with moderate affinity, with high nucleotide exchange rates and a fairly low GTP hydrolysis rate. Plays a role in control of the cell cycle, stress response, ribosome biogenesis and in those bacteria that undergo differentiation, in morphogenesis control.</text>
</comment>
<feature type="binding site" evidence="8">
    <location>
        <begin position="191"/>
        <end position="195"/>
    </location>
    <ligand>
        <name>GTP</name>
        <dbReference type="ChEBI" id="CHEBI:37565"/>
    </ligand>
</feature>
<keyword evidence="3 8" id="KW-0479">Metal-binding</keyword>
<dbReference type="PROSITE" id="PS51710">
    <property type="entry name" value="G_OBG"/>
    <property type="match status" value="1"/>
</dbReference>
<dbReference type="EMBL" id="PDKU01000002">
    <property type="protein sequence ID" value="PPI86549.1"/>
    <property type="molecule type" value="Genomic_DNA"/>
</dbReference>
<feature type="binding site" evidence="8">
    <location>
        <begin position="213"/>
        <end position="216"/>
    </location>
    <ligand>
        <name>GTP</name>
        <dbReference type="ChEBI" id="CHEBI:37565"/>
    </ligand>
</feature>
<dbReference type="EC" id="3.6.5.-" evidence="8"/>
<dbReference type="InterPro" id="IPR036726">
    <property type="entry name" value="GTP1_OBG_dom_sf"/>
</dbReference>
<dbReference type="PANTHER" id="PTHR11702:SF31">
    <property type="entry name" value="MITOCHONDRIAL RIBOSOME-ASSOCIATED GTPASE 2"/>
    <property type="match status" value="1"/>
</dbReference>
<dbReference type="NCBIfam" id="TIGR02729">
    <property type="entry name" value="Obg_CgtA"/>
    <property type="match status" value="1"/>
</dbReference>
<reference evidence="12 13" key="1">
    <citation type="journal article" date="2018" name="Genome Biol. Evol.">
        <title>Cladogenesis and Genomic Streamlining in Extracellular Endosymbionts of Tropical Stink Bugs.</title>
        <authorList>
            <person name="Otero-Bravo A."/>
            <person name="Goffredi S."/>
            <person name="Sabree Z.L."/>
        </authorList>
    </citation>
    <scope>NUCLEOTIDE SEQUENCE [LARGE SCALE GENOMIC DNA]</scope>
    <source>
        <strain evidence="12 13">SoEL</strain>
    </source>
</reference>
<dbReference type="GO" id="GO:0005737">
    <property type="term" value="C:cytoplasm"/>
    <property type="evidence" value="ECO:0007669"/>
    <property type="project" value="UniProtKB-SubCell"/>
</dbReference>
<comment type="subunit">
    <text evidence="8">Monomer.</text>
</comment>
<dbReference type="InterPro" id="IPR006074">
    <property type="entry name" value="GTP1-OBG_CS"/>
</dbReference>
<feature type="domain" description="Obg" evidence="11">
    <location>
        <begin position="1"/>
        <end position="159"/>
    </location>
</feature>
<dbReference type="InterPro" id="IPR031167">
    <property type="entry name" value="G_OBG"/>
</dbReference>
<dbReference type="GO" id="GO:0003924">
    <property type="term" value="F:GTPase activity"/>
    <property type="evidence" value="ECO:0007669"/>
    <property type="project" value="UniProtKB-UniRule"/>
</dbReference>
<dbReference type="NCBIfam" id="TIGR00231">
    <property type="entry name" value="small_GTP"/>
    <property type="match status" value="1"/>
</dbReference>
<dbReference type="GO" id="GO:0042254">
    <property type="term" value="P:ribosome biogenesis"/>
    <property type="evidence" value="ECO:0007669"/>
    <property type="project" value="UniProtKB-UniRule"/>
</dbReference>
<evidence type="ECO:0000256" key="5">
    <source>
        <dbReference type="ARBA" id="ARBA00022801"/>
    </source>
</evidence>
<dbReference type="SUPFAM" id="SSF52540">
    <property type="entry name" value="P-loop containing nucleoside triphosphate hydrolases"/>
    <property type="match status" value="1"/>
</dbReference>
<organism evidence="12 13">
    <name type="scientific">Candidatus Pantoea edessiphila</name>
    <dbReference type="NCBI Taxonomy" id="2044610"/>
    <lineage>
        <taxon>Bacteria</taxon>
        <taxon>Pseudomonadati</taxon>
        <taxon>Pseudomonadota</taxon>
        <taxon>Gammaproteobacteria</taxon>
        <taxon>Enterobacterales</taxon>
        <taxon>Erwiniaceae</taxon>
        <taxon>Pantoea</taxon>
    </lineage>
</organism>
<dbReference type="CDD" id="cd01898">
    <property type="entry name" value="Obg"/>
    <property type="match status" value="1"/>
</dbReference>
<dbReference type="Gene3D" id="3.40.50.300">
    <property type="entry name" value="P-loop containing nucleotide triphosphate hydrolases"/>
    <property type="match status" value="1"/>
</dbReference>
<dbReference type="Gene3D" id="2.70.210.12">
    <property type="entry name" value="GTP1/OBG domain"/>
    <property type="match status" value="1"/>
</dbReference>
<keyword evidence="5 8" id="KW-0378">Hydrolase</keyword>
<keyword evidence="4 8" id="KW-0547">Nucleotide-binding</keyword>
<feature type="region of interest" description="Disordered" evidence="9">
    <location>
        <begin position="118"/>
        <end position="143"/>
    </location>
</feature>
<keyword evidence="6 8" id="KW-0460">Magnesium</keyword>
<comment type="similarity">
    <text evidence="1 8">Belongs to the TRAFAC class OBG-HflX-like GTPase superfamily. OBG GTPase family.</text>
</comment>
<keyword evidence="7 8" id="KW-0342">GTP-binding</keyword>
<feature type="binding site" evidence="8">
    <location>
        <begin position="284"/>
        <end position="287"/>
    </location>
    <ligand>
        <name>GTP</name>
        <dbReference type="ChEBI" id="CHEBI:37565"/>
    </ligand>
</feature>
<keyword evidence="13" id="KW-1185">Reference proteome</keyword>
<feature type="binding site" evidence="8">
    <location>
        <begin position="314"/>
        <end position="316"/>
    </location>
    <ligand>
        <name>GTP</name>
        <dbReference type="ChEBI" id="CHEBI:37565"/>
    </ligand>
</feature>
<comment type="caution">
    <text evidence="12">The sequence shown here is derived from an EMBL/GenBank/DDBJ whole genome shotgun (WGS) entry which is preliminary data.</text>
</comment>
<evidence type="ECO:0000259" key="10">
    <source>
        <dbReference type="PROSITE" id="PS51710"/>
    </source>
</evidence>
<dbReference type="NCBIfam" id="NF008956">
    <property type="entry name" value="PRK12299.1"/>
    <property type="match status" value="1"/>
</dbReference>
<evidence type="ECO:0000256" key="9">
    <source>
        <dbReference type="SAM" id="MobiDB-lite"/>
    </source>
</evidence>
<dbReference type="GO" id="GO:0000287">
    <property type="term" value="F:magnesium ion binding"/>
    <property type="evidence" value="ECO:0007669"/>
    <property type="project" value="InterPro"/>
</dbReference>
<dbReference type="AlphaFoldDB" id="A0A2P5SW28"/>
<evidence type="ECO:0000256" key="2">
    <source>
        <dbReference type="ARBA" id="ARBA00022490"/>
    </source>
</evidence>
<dbReference type="InterPro" id="IPR045086">
    <property type="entry name" value="OBG_GTPase"/>
</dbReference>
<dbReference type="PANTHER" id="PTHR11702">
    <property type="entry name" value="DEVELOPMENTALLY REGULATED GTP-BINDING PROTEIN-RELATED"/>
    <property type="match status" value="1"/>
</dbReference>
<dbReference type="Pfam" id="PF01926">
    <property type="entry name" value="MMR_HSR1"/>
    <property type="match status" value="1"/>
</dbReference>
<protein>
    <recommendedName>
        <fullName evidence="8">GTPase Obg</fullName>
        <ecNumber evidence="8">3.6.5.-</ecNumber>
    </recommendedName>
    <alternativeName>
        <fullName evidence="8">GTP-binding protein Obg</fullName>
    </alternativeName>
</protein>
<sequence>MKFIDEVTISVIAGNGGNGCLSFRREKYMPRGGPDGGDGGDGGDVYLLADENLNTLIDFHFKKTFNAENGKNGRGSNCSGKRGKDIIIRVPIGTTIIDNDTKKILQDMTYNNQKFKVSQGGQHGLGNARFKSSVNRRPCQTTKGNKGEIRHLYLKLTLLADVGILGLPNAGKSTLVRNISAARPKVANYPFTTLIPTLGVVNVDGDQKFIVADIPGLIKGAARGVGLGIQFLKHLERCRLLLHLIDITDINNTLDIINDINIVINELKNYNDDLYKKPRWLVFNKIDLHENNIKDNIQNIITSLNWHDKYYLISGLNKKGTNELCDDLMRFILE</sequence>
<dbReference type="PROSITE" id="PS00905">
    <property type="entry name" value="GTP1_OBG"/>
    <property type="match status" value="1"/>
</dbReference>
<dbReference type="PROSITE" id="PS51883">
    <property type="entry name" value="OBG"/>
    <property type="match status" value="1"/>
</dbReference>
<proteinExistence type="inferred from homology"/>
<dbReference type="InterPro" id="IPR006073">
    <property type="entry name" value="GTP-bd"/>
</dbReference>
<dbReference type="OrthoDB" id="9807318at2"/>
<dbReference type="GO" id="GO:0005525">
    <property type="term" value="F:GTP binding"/>
    <property type="evidence" value="ECO:0007669"/>
    <property type="project" value="UniProtKB-UniRule"/>
</dbReference>
<dbReference type="InterPro" id="IPR006169">
    <property type="entry name" value="GTP1_OBG_dom"/>
</dbReference>
<dbReference type="NCBIfam" id="NF008955">
    <property type="entry name" value="PRK12297.1"/>
    <property type="match status" value="1"/>
</dbReference>
<feature type="binding site" evidence="8">
    <location>
        <begin position="166"/>
        <end position="173"/>
    </location>
    <ligand>
        <name>GTP</name>
        <dbReference type="ChEBI" id="CHEBI:37565"/>
    </ligand>
</feature>
<dbReference type="GO" id="GO:0043022">
    <property type="term" value="F:ribosome binding"/>
    <property type="evidence" value="ECO:0007669"/>
    <property type="project" value="UniProtKB-ARBA"/>
</dbReference>
<dbReference type="SUPFAM" id="SSF82051">
    <property type="entry name" value="Obg GTP-binding protein N-terminal domain"/>
    <property type="match status" value="1"/>
</dbReference>
<dbReference type="PIRSF" id="PIRSF002401">
    <property type="entry name" value="GTP_bd_Obg/CgtA"/>
    <property type="match status" value="1"/>
</dbReference>
<dbReference type="HAMAP" id="MF_01454">
    <property type="entry name" value="GTPase_Obg"/>
    <property type="match status" value="1"/>
</dbReference>
<feature type="binding site" evidence="8">
    <location>
        <position position="193"/>
    </location>
    <ligand>
        <name>Mg(2+)</name>
        <dbReference type="ChEBI" id="CHEBI:18420"/>
    </ligand>
</feature>
<gene>
    <name evidence="12" type="primary">obgE</name>
    <name evidence="12" type="synonym">cgtA</name>
    <name evidence="8 12" type="synonym">obg</name>
    <name evidence="12" type="synonym">yhbZ</name>
    <name evidence="12" type="ORF">CRV10_01740</name>
</gene>
<keyword evidence="2 8" id="KW-0963">Cytoplasm</keyword>
<evidence type="ECO:0000256" key="6">
    <source>
        <dbReference type="ARBA" id="ARBA00022842"/>
    </source>
</evidence>
<dbReference type="Proteomes" id="UP000296144">
    <property type="component" value="Unassembled WGS sequence"/>
</dbReference>
<evidence type="ECO:0000256" key="7">
    <source>
        <dbReference type="ARBA" id="ARBA00023134"/>
    </source>
</evidence>
<dbReference type="Pfam" id="PF01018">
    <property type="entry name" value="GTP1_OBG"/>
    <property type="match status" value="1"/>
</dbReference>
<dbReference type="InterPro" id="IPR014100">
    <property type="entry name" value="GTP-bd_Obg/CgtA"/>
</dbReference>
<name>A0A2P5SW28_9GAMM</name>
<evidence type="ECO:0000313" key="13">
    <source>
        <dbReference type="Proteomes" id="UP000296144"/>
    </source>
</evidence>
<feature type="domain" description="OBG-type G" evidence="10">
    <location>
        <begin position="160"/>
        <end position="333"/>
    </location>
</feature>
<evidence type="ECO:0000256" key="8">
    <source>
        <dbReference type="HAMAP-Rule" id="MF_01454"/>
    </source>
</evidence>
<dbReference type="InterPro" id="IPR027417">
    <property type="entry name" value="P-loop_NTPase"/>
</dbReference>
<dbReference type="InterPro" id="IPR005225">
    <property type="entry name" value="Small_GTP-bd"/>
</dbReference>